<accession>A0A2L2BRV0</accession>
<evidence type="ECO:0000313" key="3">
    <source>
        <dbReference type="Proteomes" id="UP000243077"/>
    </source>
</evidence>
<feature type="region of interest" description="Disordered" evidence="1">
    <location>
        <begin position="1"/>
        <end position="36"/>
    </location>
</feature>
<sequence>MALGNGDTPLSVGQRRTEASYLPSPEFEKGPSGRGATAACDTAQSYFVGVSVEVYTGAL</sequence>
<keyword evidence="3" id="KW-1185">Reference proteome</keyword>
<gene>
    <name evidence="2" type="ORF">C3B54_111414</name>
</gene>
<dbReference type="Proteomes" id="UP000243077">
    <property type="component" value="Chromosome"/>
</dbReference>
<protein>
    <submittedName>
        <fullName evidence="2">Uncharacterized protein</fullName>
    </submittedName>
</protein>
<name>A0A2L2BRV0_9MICO</name>
<evidence type="ECO:0000313" key="2">
    <source>
        <dbReference type="EMBL" id="AVG24357.1"/>
    </source>
</evidence>
<dbReference type="EMBL" id="CP026923">
    <property type="protein sequence ID" value="AVG24357.1"/>
    <property type="molecule type" value="Genomic_DNA"/>
</dbReference>
<organism evidence="2 3">
    <name type="scientific">Pontimonas salivibrio</name>
    <dbReference type="NCBI Taxonomy" id="1159327"/>
    <lineage>
        <taxon>Bacteria</taxon>
        <taxon>Bacillati</taxon>
        <taxon>Actinomycetota</taxon>
        <taxon>Actinomycetes</taxon>
        <taxon>Micrococcales</taxon>
        <taxon>Microbacteriaceae</taxon>
        <taxon>Pontimonas</taxon>
    </lineage>
</organism>
<proteinExistence type="predicted"/>
<dbReference type="AlphaFoldDB" id="A0A2L2BRV0"/>
<evidence type="ECO:0000256" key="1">
    <source>
        <dbReference type="SAM" id="MobiDB-lite"/>
    </source>
</evidence>
<reference evidence="2 3" key="1">
    <citation type="submission" date="2018-02" db="EMBL/GenBank/DDBJ databases">
        <title>Complete genome of the streamlined marine actinobacterium Pontimonas salivibrio CL-TW6 adapted to coastal planktonic lifestype.</title>
        <authorList>
            <person name="Cho B.C."/>
            <person name="Hardies S.C."/>
            <person name="Jang G.I."/>
            <person name="Hwang C.Y."/>
        </authorList>
    </citation>
    <scope>NUCLEOTIDE SEQUENCE [LARGE SCALE GENOMIC DNA]</scope>
    <source>
        <strain evidence="2 3">CL-TW6</strain>
    </source>
</reference>
<dbReference type="KEGG" id="psai:C3B54_111414"/>